<dbReference type="Proteomes" id="UP000261212">
    <property type="component" value="Unassembled WGS sequence"/>
</dbReference>
<keyword evidence="1" id="KW-0812">Transmembrane</keyword>
<sequence>MKKNNLMLGILYAVLGSVFLIIAISNNENKLSGVLWGLTGAMAGMGFAIIYKYIYWTRPKNKERYAEMLENERIDMHDELKEKIRDKSGRYCYVIALVAIALSMMVFSVLSSLEIIKEGKLIVLYLGGLLIFLYVVGIIIYKRLLKKY</sequence>
<dbReference type="InterPro" id="IPR019235">
    <property type="entry name" value="DUF2178_TM"/>
</dbReference>
<protein>
    <recommendedName>
        <fullName evidence="4">DUF2178 domain-containing protein</fullName>
    </recommendedName>
</protein>
<feature type="transmembrane region" description="Helical" evidence="1">
    <location>
        <begin position="7"/>
        <end position="25"/>
    </location>
</feature>
<keyword evidence="1" id="KW-0472">Membrane</keyword>
<evidence type="ECO:0000313" key="3">
    <source>
        <dbReference type="Proteomes" id="UP000261212"/>
    </source>
</evidence>
<evidence type="ECO:0000313" key="2">
    <source>
        <dbReference type="EMBL" id="RGD74443.1"/>
    </source>
</evidence>
<evidence type="ECO:0008006" key="4">
    <source>
        <dbReference type="Google" id="ProtNLM"/>
    </source>
</evidence>
<name>A0A3E3DYY8_9FIRM</name>
<feature type="transmembrane region" description="Helical" evidence="1">
    <location>
        <begin position="122"/>
        <end position="141"/>
    </location>
</feature>
<gene>
    <name evidence="2" type="ORF">DW687_06660</name>
</gene>
<proteinExistence type="predicted"/>
<dbReference type="RefSeq" id="WP_117532335.1">
    <property type="nucleotide sequence ID" value="NZ_QUSM01000003.1"/>
</dbReference>
<dbReference type="EMBL" id="QUSM01000003">
    <property type="protein sequence ID" value="RGD74443.1"/>
    <property type="molecule type" value="Genomic_DNA"/>
</dbReference>
<dbReference type="AlphaFoldDB" id="A0A3E3DYY8"/>
<comment type="caution">
    <text evidence="2">The sequence shown here is derived from an EMBL/GenBank/DDBJ whole genome shotgun (WGS) entry which is preliminary data.</text>
</comment>
<keyword evidence="1" id="KW-1133">Transmembrane helix</keyword>
<accession>A0A3E3DYY8</accession>
<feature type="transmembrane region" description="Helical" evidence="1">
    <location>
        <begin position="91"/>
        <end position="110"/>
    </location>
</feature>
<feature type="transmembrane region" description="Helical" evidence="1">
    <location>
        <begin position="31"/>
        <end position="54"/>
    </location>
</feature>
<dbReference type="Pfam" id="PF09946">
    <property type="entry name" value="DUF2178"/>
    <property type="match status" value="1"/>
</dbReference>
<reference evidence="2 3" key="1">
    <citation type="submission" date="2018-08" db="EMBL/GenBank/DDBJ databases">
        <title>A genome reference for cultivated species of the human gut microbiota.</title>
        <authorList>
            <person name="Zou Y."/>
            <person name="Xue W."/>
            <person name="Luo G."/>
        </authorList>
    </citation>
    <scope>NUCLEOTIDE SEQUENCE [LARGE SCALE GENOMIC DNA]</scope>
    <source>
        <strain evidence="2 3">AM25-6</strain>
    </source>
</reference>
<evidence type="ECO:0000256" key="1">
    <source>
        <dbReference type="SAM" id="Phobius"/>
    </source>
</evidence>
<organism evidence="2 3">
    <name type="scientific">Anaerofustis stercorihominis</name>
    <dbReference type="NCBI Taxonomy" id="214853"/>
    <lineage>
        <taxon>Bacteria</taxon>
        <taxon>Bacillati</taxon>
        <taxon>Bacillota</taxon>
        <taxon>Clostridia</taxon>
        <taxon>Eubacteriales</taxon>
        <taxon>Eubacteriaceae</taxon>
        <taxon>Anaerofustis</taxon>
    </lineage>
</organism>